<dbReference type="STRING" id="319236.BST91_01410"/>
<organism evidence="1 2">
    <name type="scientific">Nonlabens tegetincola</name>
    <dbReference type="NCBI Taxonomy" id="323273"/>
    <lineage>
        <taxon>Bacteria</taxon>
        <taxon>Pseudomonadati</taxon>
        <taxon>Bacteroidota</taxon>
        <taxon>Flavobacteriia</taxon>
        <taxon>Flavobacteriales</taxon>
        <taxon>Flavobacteriaceae</taxon>
        <taxon>Nonlabens</taxon>
    </lineage>
</organism>
<keyword evidence="2" id="KW-1185">Reference proteome</keyword>
<sequence length="439" mass="50177">MDPAPLPHNGYGEIVAISHLWQHGDLKYTLYYNEKGVVDSLFDPQKGKFDISDYSFIKDKENRIVQEKWTVNLEDPKLHSYSYDDRGNLVKFITYRRKQFRKGVYKMVEDKVKEFTYDNNNRLISGNGYDYDYSIENNILTITYGRNGSQTVKKYDNYGRLIYYDHKSTAVPSNPTTYTYVKDHKNNIIAQLNNKGDYNAIKIFHYSDGSSSTISFDKVQKKWAAPSEKLVWNGYTAGDLVRSQGLYKKGKLQGIGWVQGYGKRVEGNFKNNMLHGPGYIRDFLAKDTYTIGEFKAGKLDGYGIKIVNGIAVEAGIYKNGNIQNSYDLNTVNGDTKLCSQDVCEDGFIQKKTTSYYTKSYGFYQNGKPIGPAVEFGRDKIAVAFFDSSGVSFFLGPNQNYYVIAHYKDSKLEGMGYIATSNQYQVGKYENNQLVQSYRE</sequence>
<reference evidence="1" key="1">
    <citation type="journal article" date="2014" name="Genome Announc.">
        <title>Draft Genome Sequences of Marine Flavobacterium Nonlabens Strains NR17, NR24, NR27, NR32, NR33, and Ara13.</title>
        <authorList>
            <person name="Nakanishi M."/>
            <person name="Meirelles P."/>
            <person name="Suzuki R."/>
            <person name="Takatani N."/>
            <person name="Mino S."/>
            <person name="Suda W."/>
            <person name="Oshima K."/>
            <person name="Hattori M."/>
            <person name="Ohkuma M."/>
            <person name="Hosokawa M."/>
            <person name="Miyashita K."/>
            <person name="Thompson F.L."/>
            <person name="Niwa A."/>
            <person name="Sawabe T."/>
            <person name="Sawabe T."/>
        </authorList>
    </citation>
    <scope>NUCLEOTIDE SEQUENCE [LARGE SCALE GENOMIC DNA]</scope>
    <source>
        <strain evidence="1">JCM 19294</strain>
    </source>
</reference>
<dbReference type="EMBL" id="BBML01000005">
    <property type="protein sequence ID" value="GAK97223.1"/>
    <property type="molecule type" value="Genomic_DNA"/>
</dbReference>
<dbReference type="InterPro" id="IPR052315">
    <property type="entry name" value="MORN4"/>
</dbReference>
<dbReference type="Gene3D" id="2.20.110.10">
    <property type="entry name" value="Histone H3 K4-specific methyltransferase SET7/9 N-terminal domain"/>
    <property type="match status" value="1"/>
</dbReference>
<proteinExistence type="predicted"/>
<dbReference type="PANTHER" id="PTHR46614">
    <property type="entry name" value="MORN REPEAT-CONTAINING PROTEIN 4"/>
    <property type="match status" value="1"/>
</dbReference>
<dbReference type="GO" id="GO:0042995">
    <property type="term" value="C:cell projection"/>
    <property type="evidence" value="ECO:0007669"/>
    <property type="project" value="TreeGrafter"/>
</dbReference>
<evidence type="ECO:0000313" key="2">
    <source>
        <dbReference type="Proteomes" id="UP000029221"/>
    </source>
</evidence>
<comment type="caution">
    <text evidence="1">The sequence shown here is derived from an EMBL/GenBank/DDBJ whole genome shotgun (WGS) entry which is preliminary data.</text>
</comment>
<dbReference type="GO" id="GO:0048678">
    <property type="term" value="P:response to axon injury"/>
    <property type="evidence" value="ECO:0007669"/>
    <property type="project" value="TreeGrafter"/>
</dbReference>
<dbReference type="PANTHER" id="PTHR46614:SF1">
    <property type="entry name" value="MORN REPEAT-CONTAINING PROTEIN 4"/>
    <property type="match status" value="1"/>
</dbReference>
<dbReference type="SUPFAM" id="SSF82185">
    <property type="entry name" value="Histone H3 K4-specific methyltransferase SET7/9 N-terminal domain"/>
    <property type="match status" value="1"/>
</dbReference>
<name>A0A090Q630_9FLAO</name>
<dbReference type="AlphaFoldDB" id="A0A090Q630"/>
<gene>
    <name evidence="1" type="ORF">JCM19294_1269</name>
</gene>
<evidence type="ECO:0000313" key="1">
    <source>
        <dbReference type="EMBL" id="GAK97223.1"/>
    </source>
</evidence>
<protein>
    <submittedName>
        <fullName evidence="1">Uncharacterized protein</fullName>
    </submittedName>
</protein>
<accession>A0A090Q630</accession>
<dbReference type="Proteomes" id="UP000029221">
    <property type="component" value="Unassembled WGS sequence"/>
</dbReference>